<dbReference type="SUPFAM" id="SSF50978">
    <property type="entry name" value="WD40 repeat-like"/>
    <property type="match status" value="1"/>
</dbReference>
<dbReference type="InterPro" id="IPR001680">
    <property type="entry name" value="WD40_rpt"/>
</dbReference>
<feature type="region of interest" description="Disordered" evidence="4">
    <location>
        <begin position="147"/>
        <end position="172"/>
    </location>
</feature>
<dbReference type="Pfam" id="PF00400">
    <property type="entry name" value="WD40"/>
    <property type="match status" value="1"/>
</dbReference>
<feature type="compositionally biased region" description="Polar residues" evidence="4">
    <location>
        <begin position="649"/>
        <end position="658"/>
    </location>
</feature>
<organism evidence="5 6">
    <name type="scientific">Tieghemostelium lacteum</name>
    <name type="common">Slime mold</name>
    <name type="synonym">Dictyostelium lacteum</name>
    <dbReference type="NCBI Taxonomy" id="361077"/>
    <lineage>
        <taxon>Eukaryota</taxon>
        <taxon>Amoebozoa</taxon>
        <taxon>Evosea</taxon>
        <taxon>Eumycetozoa</taxon>
        <taxon>Dictyostelia</taxon>
        <taxon>Dictyosteliales</taxon>
        <taxon>Raperosteliaceae</taxon>
        <taxon>Tieghemostelium</taxon>
    </lineage>
</organism>
<protein>
    <submittedName>
        <fullName evidence="5">Uncharacterized protein</fullName>
    </submittedName>
</protein>
<dbReference type="SMART" id="SM00320">
    <property type="entry name" value="WD40"/>
    <property type="match status" value="4"/>
</dbReference>
<dbReference type="InterPro" id="IPR015943">
    <property type="entry name" value="WD40/YVTN_repeat-like_dom_sf"/>
</dbReference>
<feature type="region of interest" description="Disordered" evidence="4">
    <location>
        <begin position="639"/>
        <end position="711"/>
    </location>
</feature>
<sequence>MDNEDVIPASSSWRKHALYTGKRFKKTQITFEKLNDNTIDNITASAQHNISNQIILSDTSTKRDVCRILSINNNKKDGTNGKVQMSIHSEFIQESTFRSISWHNESLICGSNDGQIHYYHCDPNDSRNDPTLRETFTLTKLKGFNQPGAFTSNTSSSGATTKGSSKDLTTPSQYQTGFNTSIKSVQISPLSTSNFGCLENNYYHYWDFSDAVRPTISFRVSDYNVNTLSYSPHTRHYTIFGSQENSIKITDTRLMSSYNSTKKSPIVWSNGGKSSSISTINRQNLSASIRDIAWHPYVPYWFASANDHGEIAIWDLRTGSSSLTEPMIQFSAHVGSISKISWCPMHSELLSSSSYDGEYKMWSLLNEPHYNLFSKDDISPFIYTGFFDNDGYNNYAVSQQGDVFYSNISQKFMNTVQSSKFDVTERSEKSVERLIYNRDFTRGFEKAIQLSNKHSRLNNIEKAKNLLSLCFQTNIDDSLSDVIKRLNNTALQSAASTVTRKEFLQDLENFSYFIPPGYHERYGTKLSQALMTKIKELKVNLDIQYHIKNSSGEELVEIEREILSTLKSDHSSIRIENICDLVQVYLNYDQTKCYQFAIQIIEIFKNKLTNVQPMIRLLLHPTIFERKIRLSDSTIIHGSSTGSLSSSTEIKQTLSPSPLISRRSTTSAGSGGSSTPLGSNQTMPPPSPSLTRSIGASSPLTSSGNNIPTSPSDIEEFRLSEYLNTPEQILQQLTFSKEFFKILFSPSPIGDGSNPDVEDIIDYSSKHRPKLLLSMPINRIYLSILSDLFIYDQFYIVLLNLMNTINEDFEFYQVLQEHYQASTPDFIQFIKNSQIRDRIKPWDTERYSVPLLTVISILYNVSYQSIPSELYETLSQAIPILVQEIDNSLVSTLQQPDPQQPNLTGKQQSSNKAKNLLEFIRSITTTTNSSNTSQTSTPKSRTTSTPVSVNRNSTSIQSPQISLELQSHINSLTLVLNKYI</sequence>
<feature type="repeat" description="WD" evidence="3">
    <location>
        <begin position="330"/>
        <end position="364"/>
    </location>
</feature>
<feature type="compositionally biased region" description="Polar residues" evidence="4">
    <location>
        <begin position="689"/>
        <end position="711"/>
    </location>
</feature>
<keyword evidence="6" id="KW-1185">Reference proteome</keyword>
<feature type="compositionally biased region" description="Low complexity" evidence="4">
    <location>
        <begin position="151"/>
        <end position="163"/>
    </location>
</feature>
<name>A0A151Z4V8_TIELA</name>
<evidence type="ECO:0000313" key="5">
    <source>
        <dbReference type="EMBL" id="KYQ88981.1"/>
    </source>
</evidence>
<dbReference type="EMBL" id="LODT01000042">
    <property type="protein sequence ID" value="KYQ88981.1"/>
    <property type="molecule type" value="Genomic_DNA"/>
</dbReference>
<keyword evidence="2" id="KW-0677">Repeat</keyword>
<gene>
    <name evidence="5" type="ORF">DLAC_10195</name>
</gene>
<dbReference type="OrthoDB" id="361494at2759"/>
<proteinExistence type="predicted"/>
<dbReference type="FunCoup" id="A0A151Z4V8">
    <property type="interactions" value="93"/>
</dbReference>
<dbReference type="OMA" id="HPFVPYW"/>
<dbReference type="Gene3D" id="2.130.10.10">
    <property type="entry name" value="YVTN repeat-like/Quinoprotein amine dehydrogenase"/>
    <property type="match status" value="1"/>
</dbReference>
<reference evidence="5 6" key="1">
    <citation type="submission" date="2015-12" db="EMBL/GenBank/DDBJ databases">
        <title>Dictyostelia acquired genes for synthesis and detection of signals that induce cell-type specialization by lateral gene transfer from prokaryotes.</title>
        <authorList>
            <person name="Gloeckner G."/>
            <person name="Schaap P."/>
        </authorList>
    </citation>
    <scope>NUCLEOTIDE SEQUENCE [LARGE SCALE GENOMIC DNA]</scope>
    <source>
        <strain evidence="5 6">TK</strain>
    </source>
</reference>
<dbReference type="STRING" id="361077.A0A151Z4V8"/>
<feature type="region of interest" description="Disordered" evidence="4">
    <location>
        <begin position="927"/>
        <end position="953"/>
    </location>
</feature>
<evidence type="ECO:0000256" key="1">
    <source>
        <dbReference type="ARBA" id="ARBA00022574"/>
    </source>
</evidence>
<feature type="compositionally biased region" description="Low complexity" evidence="4">
    <location>
        <begin position="639"/>
        <end position="648"/>
    </location>
</feature>
<dbReference type="InterPro" id="IPR050459">
    <property type="entry name" value="WD_repeat_RBAP46/RBAP48/MSI1"/>
</dbReference>
<dbReference type="InterPro" id="IPR036322">
    <property type="entry name" value="WD40_repeat_dom_sf"/>
</dbReference>
<accession>A0A151Z4V8</accession>
<feature type="compositionally biased region" description="Low complexity" evidence="4">
    <location>
        <begin position="927"/>
        <end position="949"/>
    </location>
</feature>
<evidence type="ECO:0000256" key="2">
    <source>
        <dbReference type="ARBA" id="ARBA00022737"/>
    </source>
</evidence>
<evidence type="ECO:0000256" key="3">
    <source>
        <dbReference type="PROSITE-ProRule" id="PRU00221"/>
    </source>
</evidence>
<feature type="repeat" description="WD" evidence="3">
    <location>
        <begin position="282"/>
        <end position="324"/>
    </location>
</feature>
<dbReference type="Proteomes" id="UP000076078">
    <property type="component" value="Unassembled WGS sequence"/>
</dbReference>
<dbReference type="PROSITE" id="PS50082">
    <property type="entry name" value="WD_REPEATS_2"/>
    <property type="match status" value="2"/>
</dbReference>
<dbReference type="InParanoid" id="A0A151Z4V8"/>
<dbReference type="AlphaFoldDB" id="A0A151Z4V8"/>
<evidence type="ECO:0000256" key="4">
    <source>
        <dbReference type="SAM" id="MobiDB-lite"/>
    </source>
</evidence>
<keyword evidence="1 3" id="KW-0853">WD repeat</keyword>
<dbReference type="PANTHER" id="PTHR22850">
    <property type="entry name" value="WD40 REPEAT FAMILY"/>
    <property type="match status" value="1"/>
</dbReference>
<evidence type="ECO:0000313" key="6">
    <source>
        <dbReference type="Proteomes" id="UP000076078"/>
    </source>
</evidence>
<comment type="caution">
    <text evidence="5">The sequence shown here is derived from an EMBL/GenBank/DDBJ whole genome shotgun (WGS) entry which is preliminary data.</text>
</comment>